<comment type="caution">
    <text evidence="1">The sequence shown here is derived from an EMBL/GenBank/DDBJ whole genome shotgun (WGS) entry which is preliminary data.</text>
</comment>
<proteinExistence type="predicted"/>
<evidence type="ECO:0000313" key="2">
    <source>
        <dbReference type="Proteomes" id="UP001470230"/>
    </source>
</evidence>
<organism evidence="1 2">
    <name type="scientific">Tritrichomonas musculus</name>
    <dbReference type="NCBI Taxonomy" id="1915356"/>
    <lineage>
        <taxon>Eukaryota</taxon>
        <taxon>Metamonada</taxon>
        <taxon>Parabasalia</taxon>
        <taxon>Tritrichomonadida</taxon>
        <taxon>Tritrichomonadidae</taxon>
        <taxon>Tritrichomonas</taxon>
    </lineage>
</organism>
<dbReference type="Proteomes" id="UP001470230">
    <property type="component" value="Unassembled WGS sequence"/>
</dbReference>
<gene>
    <name evidence="1" type="ORF">M9Y10_043487</name>
</gene>
<dbReference type="EMBL" id="JAPFFF010000008">
    <property type="protein sequence ID" value="KAK8884377.1"/>
    <property type="molecule type" value="Genomic_DNA"/>
</dbReference>
<reference evidence="1 2" key="1">
    <citation type="submission" date="2024-04" db="EMBL/GenBank/DDBJ databases">
        <title>Tritrichomonas musculus Genome.</title>
        <authorList>
            <person name="Alves-Ferreira E."/>
            <person name="Grigg M."/>
            <person name="Lorenzi H."/>
            <person name="Galac M."/>
        </authorList>
    </citation>
    <scope>NUCLEOTIDE SEQUENCE [LARGE SCALE GENOMIC DNA]</scope>
    <source>
        <strain evidence="1 2">EAF2021</strain>
    </source>
</reference>
<accession>A0ABR2JZU2</accession>
<protein>
    <submittedName>
        <fullName evidence="1">Uncharacterized protein</fullName>
    </submittedName>
</protein>
<name>A0ABR2JZU2_9EUKA</name>
<sequence>MKNIAQEIQIKTAKLLEIKKRYNDLVKAVDEEFSEQIKQFKEKKIHVPLDIAKPILQALMQKNTKSEDFTNYVQQFSELISFISDSETESESDHHYTIDRNDTNLEGDLQPEDNSDVDMLLKSNDSNNNDIEGTEAEEDILISGDENSDDSLNQLGDIQLDMDQYINQNYDVQESLEGI</sequence>
<keyword evidence="2" id="KW-1185">Reference proteome</keyword>
<evidence type="ECO:0000313" key="1">
    <source>
        <dbReference type="EMBL" id="KAK8884377.1"/>
    </source>
</evidence>